<dbReference type="RefSeq" id="WP_150862369.1">
    <property type="nucleotide sequence ID" value="NZ_VYXP01000001.1"/>
</dbReference>
<evidence type="ECO:0000313" key="3">
    <source>
        <dbReference type="EMBL" id="KAA9134019.1"/>
    </source>
</evidence>
<dbReference type="Gene3D" id="3.30.160.670">
    <property type="match status" value="1"/>
</dbReference>
<gene>
    <name evidence="3" type="ORF">F3N42_00255</name>
</gene>
<evidence type="ECO:0000313" key="4">
    <source>
        <dbReference type="Proteomes" id="UP000325372"/>
    </source>
</evidence>
<reference evidence="3 4" key="1">
    <citation type="submission" date="2019-09" db="EMBL/GenBank/DDBJ databases">
        <title>Wenzhouxiangella sp. Genome sequencing and assembly.</title>
        <authorList>
            <person name="Zhang R."/>
        </authorList>
    </citation>
    <scope>NUCLEOTIDE SEQUENCE [LARGE SCALE GENOMIC DNA]</scope>
    <source>
        <strain evidence="3 4">W260</strain>
    </source>
</reference>
<comment type="caution">
    <text evidence="3">The sequence shown here is derived from an EMBL/GenBank/DDBJ whole genome shotgun (WGS) entry which is preliminary data.</text>
</comment>
<feature type="chain" id="PRO_5024307235" evidence="1">
    <location>
        <begin position="23"/>
        <end position="187"/>
    </location>
</feature>
<dbReference type="PROSITE" id="PS51257">
    <property type="entry name" value="PROKAR_LIPOPROTEIN"/>
    <property type="match status" value="1"/>
</dbReference>
<dbReference type="EMBL" id="VYXP01000001">
    <property type="protein sequence ID" value="KAA9134019.1"/>
    <property type="molecule type" value="Genomic_DNA"/>
</dbReference>
<sequence length="187" mass="20389">MNYATMKMLAAVALASLLSACASTPSVDTQTAPNTNLAEYNTFGFVSPLGTDRAGYTSFLSNSLTGATRAALQGKGYTYTEDNPKMLVNFNVKVQQKTDIDTFGPPIAYGPWGYRAGLYGGWAGYGYPDMVDQYDEGTLMVDLVDPVQKAMIWEGVTKMRSNDASKWNEQQIRDHVNAVFAELPPAQ</sequence>
<keyword evidence="4" id="KW-1185">Reference proteome</keyword>
<dbReference type="Proteomes" id="UP000325372">
    <property type="component" value="Unassembled WGS sequence"/>
</dbReference>
<name>A0A5N0TL31_9GAMM</name>
<evidence type="ECO:0000256" key="1">
    <source>
        <dbReference type="SAM" id="SignalP"/>
    </source>
</evidence>
<organism evidence="3 4">
    <name type="scientific">Marinihelvus fidelis</name>
    <dbReference type="NCBI Taxonomy" id="2613842"/>
    <lineage>
        <taxon>Bacteria</taxon>
        <taxon>Pseudomonadati</taxon>
        <taxon>Pseudomonadota</taxon>
        <taxon>Gammaproteobacteria</taxon>
        <taxon>Chromatiales</taxon>
        <taxon>Wenzhouxiangellaceae</taxon>
        <taxon>Marinihelvus</taxon>
    </lineage>
</organism>
<feature type="domain" description="DUF4136" evidence="2">
    <location>
        <begin position="27"/>
        <end position="185"/>
    </location>
</feature>
<dbReference type="InterPro" id="IPR025411">
    <property type="entry name" value="DUF4136"/>
</dbReference>
<keyword evidence="1" id="KW-0732">Signal</keyword>
<protein>
    <submittedName>
        <fullName evidence="3">DUF4136 domain-containing protein</fullName>
    </submittedName>
</protein>
<proteinExistence type="predicted"/>
<dbReference type="Pfam" id="PF13590">
    <property type="entry name" value="DUF4136"/>
    <property type="match status" value="1"/>
</dbReference>
<feature type="signal peptide" evidence="1">
    <location>
        <begin position="1"/>
        <end position="22"/>
    </location>
</feature>
<accession>A0A5N0TL31</accession>
<dbReference type="AlphaFoldDB" id="A0A5N0TL31"/>
<evidence type="ECO:0000259" key="2">
    <source>
        <dbReference type="Pfam" id="PF13590"/>
    </source>
</evidence>